<evidence type="ECO:0000313" key="2">
    <source>
        <dbReference type="Proteomes" id="UP000886520"/>
    </source>
</evidence>
<proteinExistence type="predicted"/>
<comment type="caution">
    <text evidence="1">The sequence shown here is derived from an EMBL/GenBank/DDBJ whole genome shotgun (WGS) entry which is preliminary data.</text>
</comment>
<protein>
    <submittedName>
        <fullName evidence="1">Uncharacterized protein</fullName>
    </submittedName>
</protein>
<evidence type="ECO:0000313" key="1">
    <source>
        <dbReference type="EMBL" id="KAI5081044.1"/>
    </source>
</evidence>
<organism evidence="1 2">
    <name type="scientific">Adiantum capillus-veneris</name>
    <name type="common">Maidenhair fern</name>
    <dbReference type="NCBI Taxonomy" id="13818"/>
    <lineage>
        <taxon>Eukaryota</taxon>
        <taxon>Viridiplantae</taxon>
        <taxon>Streptophyta</taxon>
        <taxon>Embryophyta</taxon>
        <taxon>Tracheophyta</taxon>
        <taxon>Polypodiopsida</taxon>
        <taxon>Polypodiidae</taxon>
        <taxon>Polypodiales</taxon>
        <taxon>Pteridineae</taxon>
        <taxon>Pteridaceae</taxon>
        <taxon>Vittarioideae</taxon>
        <taxon>Adiantum</taxon>
    </lineage>
</organism>
<dbReference type="EMBL" id="JABFUD020000004">
    <property type="protein sequence ID" value="KAI5081044.1"/>
    <property type="molecule type" value="Genomic_DNA"/>
</dbReference>
<accession>A0A9D4V766</accession>
<dbReference type="AlphaFoldDB" id="A0A9D4V766"/>
<sequence>MYYVDLGHGVRRDYLRIQYDQSQYITPNFGSHYHALDHGARIRSRYRLHGFLDAQLPRTEGNSGMAVPYKASMIGNILPILSSSDRVY</sequence>
<dbReference type="Proteomes" id="UP000886520">
    <property type="component" value="Chromosome 4"/>
</dbReference>
<name>A0A9D4V766_ADICA</name>
<keyword evidence="2" id="KW-1185">Reference proteome</keyword>
<gene>
    <name evidence="1" type="ORF">GOP47_0004227</name>
</gene>
<reference evidence="1" key="1">
    <citation type="submission" date="2021-01" db="EMBL/GenBank/DDBJ databases">
        <title>Adiantum capillus-veneris genome.</title>
        <authorList>
            <person name="Fang Y."/>
            <person name="Liao Q."/>
        </authorList>
    </citation>
    <scope>NUCLEOTIDE SEQUENCE</scope>
    <source>
        <strain evidence="1">H3</strain>
        <tissue evidence="1">Leaf</tissue>
    </source>
</reference>